<dbReference type="Proteomes" id="UP000013981">
    <property type="component" value="Unassembled WGS sequence"/>
</dbReference>
<reference evidence="1 2" key="1">
    <citation type="submission" date="2013-01" db="EMBL/GenBank/DDBJ databases">
        <title>The Genome Sequence of Butyricicoccus pullicaecorum 1.2.</title>
        <authorList>
            <consortium name="The Broad Institute Genome Sequencing Platform"/>
            <person name="Earl A."/>
            <person name="Ward D."/>
            <person name="Feldgarden M."/>
            <person name="Gevers D."/>
            <person name="Van Immerseel F."/>
            <person name="Eeckhaut V."/>
            <person name="Walker B."/>
            <person name="Young S.K."/>
            <person name="Zeng Q."/>
            <person name="Gargeya S."/>
            <person name="Fitzgerald M."/>
            <person name="Haas B."/>
            <person name="Abouelleil A."/>
            <person name="Alvarado L."/>
            <person name="Arachchi H.M."/>
            <person name="Berlin A.M."/>
            <person name="Chapman S.B."/>
            <person name="Dewar J."/>
            <person name="Goldberg J."/>
            <person name="Griggs A."/>
            <person name="Gujja S."/>
            <person name="Hansen M."/>
            <person name="Howarth C."/>
            <person name="Imamovic A."/>
            <person name="Larimer J."/>
            <person name="McCowan C."/>
            <person name="Murphy C."/>
            <person name="Neiman D."/>
            <person name="Pearson M."/>
            <person name="Priest M."/>
            <person name="Roberts A."/>
            <person name="Saif S."/>
            <person name="Shea T."/>
            <person name="Sisk P."/>
            <person name="Sykes S."/>
            <person name="Wortman J."/>
            <person name="Nusbaum C."/>
            <person name="Birren B."/>
        </authorList>
    </citation>
    <scope>NUCLEOTIDE SEQUENCE [LARGE SCALE GENOMIC DNA]</scope>
    <source>
        <strain evidence="1 2">1.2</strain>
    </source>
</reference>
<accession>R8W613</accession>
<gene>
    <name evidence="1" type="ORF">HMPREF1526_00658</name>
</gene>
<proteinExistence type="predicted"/>
<dbReference type="AlphaFoldDB" id="R8W613"/>
<name>R8W613_9FIRM</name>
<keyword evidence="2" id="KW-1185">Reference proteome</keyword>
<dbReference type="RefSeq" id="WP_016146864.1">
    <property type="nucleotide sequence ID" value="NZ_KB976103.1"/>
</dbReference>
<dbReference type="HOGENOM" id="CLU_3267084_0_0_9"/>
<sequence length="41" mass="4779">MARTCEIAVTQKFLSEDGPDLAKLTELLTLCERERRREERA</sequence>
<comment type="caution">
    <text evidence="1">The sequence shown here is derived from an EMBL/GenBank/DDBJ whole genome shotgun (WGS) entry which is preliminary data.</text>
</comment>
<evidence type="ECO:0000313" key="2">
    <source>
        <dbReference type="Proteomes" id="UP000013981"/>
    </source>
</evidence>
<dbReference type="EMBL" id="AQOB01000002">
    <property type="protein sequence ID" value="EOQ39961.1"/>
    <property type="molecule type" value="Genomic_DNA"/>
</dbReference>
<dbReference type="PATRIC" id="fig|1203606.4.peg.623"/>
<organism evidence="1 2">
    <name type="scientific">Butyricicoccus pullicaecorum 1.2</name>
    <dbReference type="NCBI Taxonomy" id="1203606"/>
    <lineage>
        <taxon>Bacteria</taxon>
        <taxon>Bacillati</taxon>
        <taxon>Bacillota</taxon>
        <taxon>Clostridia</taxon>
        <taxon>Eubacteriales</taxon>
        <taxon>Butyricicoccaceae</taxon>
        <taxon>Butyricicoccus</taxon>
    </lineage>
</organism>
<protein>
    <submittedName>
        <fullName evidence="1">Uncharacterized protein</fullName>
    </submittedName>
</protein>
<evidence type="ECO:0000313" key="1">
    <source>
        <dbReference type="EMBL" id="EOQ39961.1"/>
    </source>
</evidence>